<evidence type="ECO:0000313" key="4">
    <source>
        <dbReference type="EMBL" id="KAH7125549.1"/>
    </source>
</evidence>
<dbReference type="GO" id="GO:0046983">
    <property type="term" value="F:protein dimerization activity"/>
    <property type="evidence" value="ECO:0007669"/>
    <property type="project" value="InterPro"/>
</dbReference>
<evidence type="ECO:0000313" key="5">
    <source>
        <dbReference type="Proteomes" id="UP000700596"/>
    </source>
</evidence>
<dbReference type="Pfam" id="PF00010">
    <property type="entry name" value="HLH"/>
    <property type="match status" value="1"/>
</dbReference>
<evidence type="ECO:0000256" key="2">
    <source>
        <dbReference type="SAM" id="MobiDB-lite"/>
    </source>
</evidence>
<dbReference type="AlphaFoldDB" id="A0A9P9DV05"/>
<dbReference type="EMBL" id="JAGMWT010000007">
    <property type="protein sequence ID" value="KAH7125549.1"/>
    <property type="molecule type" value="Genomic_DNA"/>
</dbReference>
<accession>A0A9P9DV05</accession>
<organism evidence="4 5">
    <name type="scientific">Dendryphion nanum</name>
    <dbReference type="NCBI Taxonomy" id="256645"/>
    <lineage>
        <taxon>Eukaryota</taxon>
        <taxon>Fungi</taxon>
        <taxon>Dikarya</taxon>
        <taxon>Ascomycota</taxon>
        <taxon>Pezizomycotina</taxon>
        <taxon>Dothideomycetes</taxon>
        <taxon>Pleosporomycetidae</taxon>
        <taxon>Pleosporales</taxon>
        <taxon>Torulaceae</taxon>
        <taxon>Dendryphion</taxon>
    </lineage>
</organism>
<feature type="domain" description="BHLH" evidence="3">
    <location>
        <begin position="57"/>
        <end position="152"/>
    </location>
</feature>
<name>A0A9P9DV05_9PLEO</name>
<evidence type="ECO:0000259" key="3">
    <source>
        <dbReference type="Pfam" id="PF00010"/>
    </source>
</evidence>
<feature type="region of interest" description="Disordered" evidence="2">
    <location>
        <begin position="107"/>
        <end position="135"/>
    </location>
</feature>
<feature type="region of interest" description="Disordered" evidence="2">
    <location>
        <begin position="1"/>
        <end position="21"/>
    </location>
</feature>
<feature type="compositionally biased region" description="Low complexity" evidence="2">
    <location>
        <begin position="126"/>
        <end position="135"/>
    </location>
</feature>
<dbReference type="InterPro" id="IPR036638">
    <property type="entry name" value="HLH_DNA-bd_sf"/>
</dbReference>
<sequence>NYPLTPPASTSTNSTGQTSTQADLLASKSNYEWIAEGRHAEMGLHFSTAMATGVMMRRATHRAAEQARRDRMKGAMVDLAEHLLDGEVTFGSGTSCFVVSRGDKEGNGSIMEEDEGGIEGEGKTVQGKGANAGKKGQNINKARIIEMALEKLKRQEREIKALEEQVRECSCRMDMSE</sequence>
<comment type="caution">
    <text evidence="4">The sequence shown here is derived from an EMBL/GenBank/DDBJ whole genome shotgun (WGS) entry which is preliminary data.</text>
</comment>
<proteinExistence type="predicted"/>
<dbReference type="OrthoDB" id="5344169at2759"/>
<dbReference type="InterPro" id="IPR011598">
    <property type="entry name" value="bHLH_dom"/>
</dbReference>
<dbReference type="SUPFAM" id="SSF47459">
    <property type="entry name" value="HLH, helix-loop-helix DNA-binding domain"/>
    <property type="match status" value="1"/>
</dbReference>
<gene>
    <name evidence="4" type="ORF">B0J11DRAFT_434787</name>
</gene>
<feature type="coiled-coil region" evidence="1">
    <location>
        <begin position="145"/>
        <end position="172"/>
    </location>
</feature>
<feature type="non-terminal residue" evidence="4">
    <location>
        <position position="1"/>
    </location>
</feature>
<protein>
    <recommendedName>
        <fullName evidence="3">BHLH domain-containing protein</fullName>
    </recommendedName>
</protein>
<dbReference type="Proteomes" id="UP000700596">
    <property type="component" value="Unassembled WGS sequence"/>
</dbReference>
<evidence type="ECO:0000256" key="1">
    <source>
        <dbReference type="SAM" id="Coils"/>
    </source>
</evidence>
<reference evidence="4" key="1">
    <citation type="journal article" date="2021" name="Nat. Commun.">
        <title>Genetic determinants of endophytism in the Arabidopsis root mycobiome.</title>
        <authorList>
            <person name="Mesny F."/>
            <person name="Miyauchi S."/>
            <person name="Thiergart T."/>
            <person name="Pickel B."/>
            <person name="Atanasova L."/>
            <person name="Karlsson M."/>
            <person name="Huettel B."/>
            <person name="Barry K.W."/>
            <person name="Haridas S."/>
            <person name="Chen C."/>
            <person name="Bauer D."/>
            <person name="Andreopoulos W."/>
            <person name="Pangilinan J."/>
            <person name="LaButti K."/>
            <person name="Riley R."/>
            <person name="Lipzen A."/>
            <person name="Clum A."/>
            <person name="Drula E."/>
            <person name="Henrissat B."/>
            <person name="Kohler A."/>
            <person name="Grigoriev I.V."/>
            <person name="Martin F.M."/>
            <person name="Hacquard S."/>
        </authorList>
    </citation>
    <scope>NUCLEOTIDE SEQUENCE</scope>
    <source>
        <strain evidence="4">MPI-CAGE-CH-0243</strain>
    </source>
</reference>
<feature type="compositionally biased region" description="Low complexity" evidence="2">
    <location>
        <begin position="9"/>
        <end position="21"/>
    </location>
</feature>
<keyword evidence="1" id="KW-0175">Coiled coil</keyword>
<dbReference type="Gene3D" id="4.10.280.10">
    <property type="entry name" value="Helix-loop-helix DNA-binding domain"/>
    <property type="match status" value="1"/>
</dbReference>
<keyword evidence="5" id="KW-1185">Reference proteome</keyword>